<accession>A0A1Z4N1G7</accession>
<sequence>MQLQPIERIEKPTVEQLQQEFVLQDKPVIISGVANEWPACFLWNPDTFKSMFANVLVPVRCSDNELDVFFGKSTALTEISVADYIDSIESLNTDTQRPSYLGNLSLTSPQAQEYFDQLKPHFSFPNYFPENSGFDVRIWIGAANQKSTIHNDPDHNFNAQIFGKKVFLLFAPEEQEKLYVKKIDDELWSSPIDPQQPNLEIFPKFSEIHGLEAVLNPGDILFIPAFWWHQALSLTTTININMWLYTQKICNVWEEHPAFNSNLSQINNYLG</sequence>
<dbReference type="SUPFAM" id="SSF51197">
    <property type="entry name" value="Clavaminate synthase-like"/>
    <property type="match status" value="1"/>
</dbReference>
<name>A0A1Z4N1G7_9CYAN</name>
<dbReference type="InterPro" id="IPR003347">
    <property type="entry name" value="JmjC_dom"/>
</dbReference>
<dbReference type="AlphaFoldDB" id="A0A1Z4N1G7"/>
<dbReference type="Proteomes" id="UP000218785">
    <property type="component" value="Chromosome"/>
</dbReference>
<evidence type="ECO:0000313" key="3">
    <source>
        <dbReference type="Proteomes" id="UP000218785"/>
    </source>
</evidence>
<dbReference type="PANTHER" id="PTHR12461">
    <property type="entry name" value="HYPOXIA-INDUCIBLE FACTOR 1 ALPHA INHIBITOR-RELATED"/>
    <property type="match status" value="1"/>
</dbReference>
<dbReference type="SMART" id="SM00558">
    <property type="entry name" value="JmjC"/>
    <property type="match status" value="1"/>
</dbReference>
<dbReference type="Gene3D" id="2.60.120.650">
    <property type="entry name" value="Cupin"/>
    <property type="match status" value="1"/>
</dbReference>
<dbReference type="KEGG" id="ttq:NIES37_35650"/>
<organism evidence="2 3">
    <name type="scientific">Tolypothrix tenuis PCC 7101</name>
    <dbReference type="NCBI Taxonomy" id="231146"/>
    <lineage>
        <taxon>Bacteria</taxon>
        <taxon>Bacillati</taxon>
        <taxon>Cyanobacteriota</taxon>
        <taxon>Cyanophyceae</taxon>
        <taxon>Nostocales</taxon>
        <taxon>Tolypothrichaceae</taxon>
        <taxon>Tolypothrix</taxon>
    </lineage>
</organism>
<reference evidence="2 3" key="1">
    <citation type="submission" date="2017-06" db="EMBL/GenBank/DDBJ databases">
        <title>Genome sequencing of cyanobaciteial culture collection at National Institute for Environmental Studies (NIES).</title>
        <authorList>
            <person name="Hirose Y."/>
            <person name="Shimura Y."/>
            <person name="Fujisawa T."/>
            <person name="Nakamura Y."/>
            <person name="Kawachi M."/>
        </authorList>
    </citation>
    <scope>NUCLEOTIDE SEQUENCE [LARGE SCALE GENOMIC DNA]</scope>
    <source>
        <strain evidence="2 3">NIES-37</strain>
    </source>
</reference>
<feature type="domain" description="JmjC" evidence="1">
    <location>
        <begin position="86"/>
        <end position="261"/>
    </location>
</feature>
<protein>
    <submittedName>
        <fullName evidence="2">Transcription factor jumonji jmjC domain protein</fullName>
    </submittedName>
</protein>
<dbReference type="InterPro" id="IPR041667">
    <property type="entry name" value="Cupin_8"/>
</dbReference>
<gene>
    <name evidence="2" type="ORF">NIES37_35650</name>
</gene>
<keyword evidence="3" id="KW-1185">Reference proteome</keyword>
<evidence type="ECO:0000259" key="1">
    <source>
        <dbReference type="PROSITE" id="PS51184"/>
    </source>
</evidence>
<dbReference type="EMBL" id="AP018248">
    <property type="protein sequence ID" value="BAY99582.1"/>
    <property type="molecule type" value="Genomic_DNA"/>
</dbReference>
<dbReference type="Pfam" id="PF13621">
    <property type="entry name" value="Cupin_8"/>
    <property type="match status" value="1"/>
</dbReference>
<evidence type="ECO:0000313" key="2">
    <source>
        <dbReference type="EMBL" id="BAY99582.1"/>
    </source>
</evidence>
<dbReference type="PROSITE" id="PS51184">
    <property type="entry name" value="JMJC"/>
    <property type="match status" value="1"/>
</dbReference>
<dbReference type="PANTHER" id="PTHR12461:SF105">
    <property type="entry name" value="HYPOXIA-INDUCIBLE FACTOR 1-ALPHA INHIBITOR"/>
    <property type="match status" value="1"/>
</dbReference>
<proteinExistence type="predicted"/>
<dbReference type="RefSeq" id="WP_096577815.1">
    <property type="nucleotide sequence ID" value="NZ_CAWNJS010000001.1"/>
</dbReference>